<dbReference type="Gene3D" id="2.60.40.10">
    <property type="entry name" value="Immunoglobulins"/>
    <property type="match status" value="7"/>
</dbReference>
<dbReference type="InterPro" id="IPR036179">
    <property type="entry name" value="Ig-like_dom_sf"/>
</dbReference>
<keyword evidence="3" id="KW-0732">Signal</keyword>
<feature type="chain" id="PRO_5041643022" description="Ig-like domain-containing protein" evidence="3">
    <location>
        <begin position="21"/>
        <end position="931"/>
    </location>
</feature>
<dbReference type="InterPro" id="IPR003599">
    <property type="entry name" value="Ig_sub"/>
</dbReference>
<dbReference type="PANTHER" id="PTHR46013">
    <property type="entry name" value="VASCULAR CELL ADHESION MOLECULE 1"/>
    <property type="match status" value="1"/>
</dbReference>
<feature type="domain" description="Ig-like" evidence="4">
    <location>
        <begin position="147"/>
        <end position="212"/>
    </location>
</feature>
<gene>
    <name evidence="5" type="ORF">Q8A67_006060</name>
</gene>
<feature type="signal peptide" evidence="3">
    <location>
        <begin position="1"/>
        <end position="20"/>
    </location>
</feature>
<feature type="compositionally biased region" description="Polar residues" evidence="1">
    <location>
        <begin position="874"/>
        <end position="883"/>
    </location>
</feature>
<evidence type="ECO:0000313" key="5">
    <source>
        <dbReference type="EMBL" id="KAK2907075.1"/>
    </source>
</evidence>
<feature type="domain" description="Ig-like" evidence="4">
    <location>
        <begin position="309"/>
        <end position="400"/>
    </location>
</feature>
<keyword evidence="2" id="KW-0472">Membrane</keyword>
<name>A0AA88TVY9_9TELE</name>
<feature type="domain" description="Ig-like" evidence="4">
    <location>
        <begin position="15"/>
        <end position="131"/>
    </location>
</feature>
<proteinExistence type="predicted"/>
<dbReference type="Pfam" id="PF07686">
    <property type="entry name" value="V-set"/>
    <property type="match status" value="2"/>
</dbReference>
<feature type="domain" description="Ig-like" evidence="4">
    <location>
        <begin position="448"/>
        <end position="560"/>
    </location>
</feature>
<organism evidence="5 6">
    <name type="scientific">Cirrhinus molitorella</name>
    <name type="common">mud carp</name>
    <dbReference type="NCBI Taxonomy" id="172907"/>
    <lineage>
        <taxon>Eukaryota</taxon>
        <taxon>Metazoa</taxon>
        <taxon>Chordata</taxon>
        <taxon>Craniata</taxon>
        <taxon>Vertebrata</taxon>
        <taxon>Euteleostomi</taxon>
        <taxon>Actinopterygii</taxon>
        <taxon>Neopterygii</taxon>
        <taxon>Teleostei</taxon>
        <taxon>Ostariophysi</taxon>
        <taxon>Cypriniformes</taxon>
        <taxon>Cyprinidae</taxon>
        <taxon>Labeoninae</taxon>
        <taxon>Labeonini</taxon>
        <taxon>Cirrhinus</taxon>
    </lineage>
</organism>
<dbReference type="AlphaFoldDB" id="A0AA88TVY9"/>
<sequence>MNSRLSPLILLLLIPGFVTSNQLSVTCSQESICAVKGSEVTLECLYSNINIKTVFWFSEKQSTNWRKNNEPEDLTLDSDYSGRVKHKISSSSSTLTISDVRERDSGEYQLMIIMNDGVKHLSSTAVNLTVTVNLQVRMNIVSTDPTNKEIELTCDSSCYLTSGGHYYWMKNGQYFTETVSSESFMSVSSDAGIFSCSHNQNLKHPSSSMCLSKSGCWDVTYSSRRVCALVGSTVDISCTYSHPSRHTVKKTFWHYGPSQDVKDLREKHQFAGRVEYVGNKLRINELNFSDSGEYRFRFITDFDQYSGSPGVILTVTGTQIKSSPVAASEGQEVILSCSTNCTLNNNHTYIWYKNRRQITDGFTKVNKLYLDSVSNEELQQYSCAVGDPVDSTAFSHYTVTLMVFLPQFLIIAALWICSSVSFVVCVNLHKVKVMNSRLSPLILLLLIPGSVTLDQLSVTCNQKSICAVKGVDVTLKCSYSNINIKTAFWFSEKQSANWRKNNEPEDLTLDSDYSGRVKQTVTKSHSTLTISDVRERDSGEYQLMIIMKDGVKHLSSAAVSLTVTDLQVKMNPESTDLTDEKVELTCDSSCTLTSGVWYYWMKDGQQLTNGWSRNTFVSVSSDAGSFSCSCNQNLKHPSSSVCLSKSGCWDVTYSSRRVCALVGSTVDISCTYSHPSGQTVIKTFWHYGPSQDIKDLREEHQFAGRVEYVGNKLRIKDLKISDSGEYRFRFITDFYGQYSGSPGVILTVTDTQVTSSPDAASEGKKVILSCLTKCTLNNKHTYIWYKNRRQVTDGFTKANKLYLDSVSNEELEQYSCAVGDREESTALRNTAVILCVVLTLALIGILWYRRRRCTLSLSKTQRTEKGEEEVQNDLVHNNTATSDHTQKADADNQDIHYSSISFKTKHAVPTNEYPTNTTETESVYYATVSFK</sequence>
<feature type="transmembrane region" description="Helical" evidence="2">
    <location>
        <begin position="404"/>
        <end position="426"/>
    </location>
</feature>
<dbReference type="InterPro" id="IPR007110">
    <property type="entry name" value="Ig-like_dom"/>
</dbReference>
<keyword evidence="6" id="KW-1185">Reference proteome</keyword>
<dbReference type="SUPFAM" id="SSF48726">
    <property type="entry name" value="Immunoglobulin"/>
    <property type="match status" value="7"/>
</dbReference>
<keyword evidence="2" id="KW-1133">Transmembrane helix</keyword>
<protein>
    <recommendedName>
        <fullName evidence="4">Ig-like domain-containing protein</fullName>
    </recommendedName>
</protein>
<evidence type="ECO:0000313" key="6">
    <source>
        <dbReference type="Proteomes" id="UP001187343"/>
    </source>
</evidence>
<feature type="domain" description="Ig-like" evidence="4">
    <location>
        <begin position="742"/>
        <end position="833"/>
    </location>
</feature>
<dbReference type="PROSITE" id="PS50835">
    <property type="entry name" value="IG_LIKE"/>
    <property type="match status" value="6"/>
</dbReference>
<evidence type="ECO:0000256" key="1">
    <source>
        <dbReference type="SAM" id="MobiDB-lite"/>
    </source>
</evidence>
<dbReference type="EMBL" id="JAUYZG010000005">
    <property type="protein sequence ID" value="KAK2907075.1"/>
    <property type="molecule type" value="Genomic_DNA"/>
</dbReference>
<dbReference type="PANTHER" id="PTHR46013:SF4">
    <property type="entry name" value="B-CELL RECEPTOR CD22-RELATED"/>
    <property type="match status" value="1"/>
</dbReference>
<feature type="transmembrane region" description="Helical" evidence="2">
    <location>
        <begin position="831"/>
        <end position="848"/>
    </location>
</feature>
<evidence type="ECO:0000256" key="3">
    <source>
        <dbReference type="SAM" id="SignalP"/>
    </source>
</evidence>
<reference evidence="5" key="1">
    <citation type="submission" date="2023-08" db="EMBL/GenBank/DDBJ databases">
        <title>Chromosome-level Genome Assembly of mud carp (Cirrhinus molitorella).</title>
        <authorList>
            <person name="Liu H."/>
        </authorList>
    </citation>
    <scope>NUCLEOTIDE SEQUENCE</scope>
    <source>
        <strain evidence="5">Prfri</strain>
        <tissue evidence="5">Muscle</tissue>
    </source>
</reference>
<feature type="region of interest" description="Disordered" evidence="1">
    <location>
        <begin position="859"/>
        <end position="890"/>
    </location>
</feature>
<accession>A0AA88TVY9</accession>
<comment type="caution">
    <text evidence="5">The sequence shown here is derived from an EMBL/GenBank/DDBJ whole genome shotgun (WGS) entry which is preliminary data.</text>
</comment>
<dbReference type="InterPro" id="IPR013783">
    <property type="entry name" value="Ig-like_fold"/>
</dbReference>
<feature type="domain" description="Ig-like" evidence="4">
    <location>
        <begin position="580"/>
        <end position="644"/>
    </location>
</feature>
<dbReference type="SMART" id="SM00409">
    <property type="entry name" value="IG"/>
    <property type="match status" value="6"/>
</dbReference>
<evidence type="ECO:0000256" key="2">
    <source>
        <dbReference type="SAM" id="Phobius"/>
    </source>
</evidence>
<dbReference type="InterPro" id="IPR013106">
    <property type="entry name" value="Ig_V-set"/>
</dbReference>
<dbReference type="Proteomes" id="UP001187343">
    <property type="component" value="Unassembled WGS sequence"/>
</dbReference>
<evidence type="ECO:0000259" key="4">
    <source>
        <dbReference type="PROSITE" id="PS50835"/>
    </source>
</evidence>
<keyword evidence="2" id="KW-0812">Transmembrane</keyword>